<evidence type="ECO:0000313" key="3">
    <source>
        <dbReference type="RefSeq" id="XP_031432110.2"/>
    </source>
</evidence>
<dbReference type="KEGG" id="char:105908133"/>
<keyword evidence="2" id="KW-1185">Reference proteome</keyword>
<dbReference type="InterPro" id="IPR000591">
    <property type="entry name" value="DEP_dom"/>
</dbReference>
<dbReference type="PANTHER" id="PTHR16206">
    <property type="entry name" value="DEP DOMAIN-CONTAINING"/>
    <property type="match status" value="1"/>
</dbReference>
<dbReference type="Pfam" id="PF00610">
    <property type="entry name" value="DEP"/>
    <property type="match status" value="1"/>
</dbReference>
<dbReference type="GO" id="GO:0035556">
    <property type="term" value="P:intracellular signal transduction"/>
    <property type="evidence" value="ECO:0007669"/>
    <property type="project" value="InterPro"/>
</dbReference>
<reference evidence="3" key="1">
    <citation type="submission" date="2025-08" db="UniProtKB">
        <authorList>
            <consortium name="RefSeq"/>
        </authorList>
    </citation>
    <scope>IDENTIFICATION</scope>
</reference>
<organism evidence="2 3">
    <name type="scientific">Clupea harengus</name>
    <name type="common">Atlantic herring</name>
    <dbReference type="NCBI Taxonomy" id="7950"/>
    <lineage>
        <taxon>Eukaryota</taxon>
        <taxon>Metazoa</taxon>
        <taxon>Chordata</taxon>
        <taxon>Craniata</taxon>
        <taxon>Vertebrata</taxon>
        <taxon>Euteleostomi</taxon>
        <taxon>Actinopterygii</taxon>
        <taxon>Neopterygii</taxon>
        <taxon>Teleostei</taxon>
        <taxon>Clupei</taxon>
        <taxon>Clupeiformes</taxon>
        <taxon>Clupeoidei</taxon>
        <taxon>Clupeidae</taxon>
        <taxon>Clupea</taxon>
    </lineage>
</organism>
<dbReference type="OrthoDB" id="276323at2759"/>
<dbReference type="AlphaFoldDB" id="A0A6P8GAE9"/>
<evidence type="ECO:0000259" key="1">
    <source>
        <dbReference type="SMART" id="SM00049"/>
    </source>
</evidence>
<sequence length="544" mass="61795">MTTIQERAAALNLKGKLYSAMHLPQDSKMGNTEQTLFPWSSIISHLQEHVHVDQRWHRLRAYTKCFVGSDAVDVVRTRFQNNYLEGLDFPRSKAVRVCQALMDCEVIEAVRSRAFDKDKKSNRFQDANCSLYRFVSTENAVLNKLANTVISPFTKKGFDLPDKGEMEVLSHSTPMRPITTQGDRIKKATLRSSSPQATTNALPHSLVSVVWQEQTVLRLMQIIELPFLENLLEAKDNSLQRSYSVDDDLEAPHSSCFDWLILKSLRDCQTDEWLSAALDSMEFLPDQLVVKVSREFPVTYDELTKGVNTDQCKLLLFDALGKHYGQPDCSPLLGDYMGDVCTVLIEHLENGNLKLALEVIQLGLKLLLVERRDQLQKLLSFMALAADPQAMKLHKELENRMIVKRTFSKAIVNYRCLSKDKAELLVLFIMDNHDKVFQIPAYLHNLVSEKLASIQQGTTDKCSGNEFFFVNGLLLVRFCCTLTSLPPPIQNRFSNQHILSYLSCSGPLMRTQSIHAKIKSACLQNFIKVTQRYLLNILGQDCLA</sequence>
<dbReference type="Proteomes" id="UP000515152">
    <property type="component" value="Chromosome 11"/>
</dbReference>
<dbReference type="PANTHER" id="PTHR16206:SF9">
    <property type="entry name" value="DEP DOMAIN-CONTAINING PROTEIN 7"/>
    <property type="match status" value="1"/>
</dbReference>
<name>A0A6P8GAE9_CLUHA</name>
<feature type="domain" description="DEP" evidence="1">
    <location>
        <begin position="46"/>
        <end position="136"/>
    </location>
</feature>
<dbReference type="SMART" id="SM00049">
    <property type="entry name" value="DEP"/>
    <property type="match status" value="1"/>
</dbReference>
<evidence type="ECO:0000313" key="2">
    <source>
        <dbReference type="Proteomes" id="UP000515152"/>
    </source>
</evidence>
<proteinExistence type="predicted"/>
<dbReference type="RefSeq" id="XP_031432110.2">
    <property type="nucleotide sequence ID" value="XM_031576250.2"/>
</dbReference>
<accession>A0A6P8GAE9</accession>
<dbReference type="CDD" id="cd04405">
    <property type="entry name" value="RhoGAP_BRCC3-like"/>
    <property type="match status" value="1"/>
</dbReference>
<gene>
    <name evidence="3" type="primary">LOC105908133</name>
</gene>
<protein>
    <submittedName>
        <fullName evidence="3">DEP domain-containing protein 7-like isoform X1</fullName>
    </submittedName>
</protein>
<dbReference type="GeneID" id="105908133"/>